<evidence type="ECO:0000313" key="10">
    <source>
        <dbReference type="Proteomes" id="UP001597299"/>
    </source>
</evidence>
<sequence>MEQAGGSARRVQDYIDESPLWADGTPVGYAPMTAMQWRIWWLAAFGKFFEGLVVFMTAVAMPLIAIEFDMNAAQHGVVGAASLAGILVGALGLGGLSDTFGRKCMFVAEMVIFMVFLVLLALSPSYPWLVLFLFGVGLALGCDYPTAHLIISESIPSSARGRLVLGAFGFQALGALAGSAVGYLVLANLPDISAWRWMYATAIIPAALVTLARFYVTESAPWLFAHGRVEEAERETARLLRREPSYPREIRLSRQDAPGRRHAAGGWAALFTARNRRATILASVPWFLQDLGTYGIGLFTPTILAAALGHAATQTHDVTDVIANQILAAEGAALIDLLLIAGIVAAVMLADRVGRIPLQVIGFVGCAVGLLVASFSTQYADPVRTLLIFAGFMLFNFMTNLGPNAQTYLLAGEVFPTAIRGKGAGLAAAFGKVGAVLTAFLFPILLAGVGTTALLYGLAVTSVLGAVVTWTFRIETKGLNLDRAHEHDSADADLDEAAGIGREAA</sequence>
<feature type="transmembrane region" description="Helical" evidence="7">
    <location>
        <begin position="72"/>
        <end position="93"/>
    </location>
</feature>
<name>A0ABW4Z145_9HYPH</name>
<comment type="caution">
    <text evidence="9">The sequence shown here is derived from an EMBL/GenBank/DDBJ whole genome shotgun (WGS) entry which is preliminary data.</text>
</comment>
<dbReference type="InterPro" id="IPR005828">
    <property type="entry name" value="MFS_sugar_transport-like"/>
</dbReference>
<feature type="transmembrane region" description="Helical" evidence="7">
    <location>
        <begin position="332"/>
        <end position="349"/>
    </location>
</feature>
<dbReference type="Proteomes" id="UP001597299">
    <property type="component" value="Unassembled WGS sequence"/>
</dbReference>
<evidence type="ECO:0000256" key="2">
    <source>
        <dbReference type="ARBA" id="ARBA00010992"/>
    </source>
</evidence>
<evidence type="ECO:0000256" key="1">
    <source>
        <dbReference type="ARBA" id="ARBA00004141"/>
    </source>
</evidence>
<feature type="transmembrane region" description="Helical" evidence="7">
    <location>
        <begin position="356"/>
        <end position="377"/>
    </location>
</feature>
<feature type="transmembrane region" description="Helical" evidence="7">
    <location>
        <begin position="39"/>
        <end position="66"/>
    </location>
</feature>
<feature type="transmembrane region" description="Helical" evidence="7">
    <location>
        <begin position="453"/>
        <end position="472"/>
    </location>
</feature>
<evidence type="ECO:0000256" key="7">
    <source>
        <dbReference type="SAM" id="Phobius"/>
    </source>
</evidence>
<keyword evidence="4 7" id="KW-0812">Transmembrane</keyword>
<gene>
    <name evidence="9" type="ORF">ACFSNC_17225</name>
</gene>
<accession>A0ABW4Z145</accession>
<evidence type="ECO:0000256" key="4">
    <source>
        <dbReference type="ARBA" id="ARBA00022692"/>
    </source>
</evidence>
<dbReference type="Pfam" id="PF00083">
    <property type="entry name" value="Sugar_tr"/>
    <property type="match status" value="1"/>
</dbReference>
<dbReference type="PANTHER" id="PTHR23511:SF34">
    <property type="entry name" value="SYNAPTIC VESICLE GLYCOPROTEIN 2"/>
    <property type="match status" value="1"/>
</dbReference>
<feature type="domain" description="Major facilitator superfamily (MFS) profile" evidence="8">
    <location>
        <begin position="39"/>
        <end position="477"/>
    </location>
</feature>
<evidence type="ECO:0000259" key="8">
    <source>
        <dbReference type="PROSITE" id="PS50850"/>
    </source>
</evidence>
<feature type="transmembrane region" description="Helical" evidence="7">
    <location>
        <begin position="423"/>
        <end position="447"/>
    </location>
</feature>
<protein>
    <submittedName>
        <fullName evidence="9">MFS transporter</fullName>
    </submittedName>
</protein>
<keyword evidence="6 7" id="KW-0472">Membrane</keyword>
<comment type="similarity">
    <text evidence="2">Belongs to the major facilitator superfamily. Sugar transporter (TC 2.A.1.1) family.</text>
</comment>
<feature type="transmembrane region" description="Helical" evidence="7">
    <location>
        <begin position="291"/>
        <end position="312"/>
    </location>
</feature>
<dbReference type="InterPro" id="IPR020846">
    <property type="entry name" value="MFS_dom"/>
</dbReference>
<keyword evidence="10" id="KW-1185">Reference proteome</keyword>
<dbReference type="PROSITE" id="PS50850">
    <property type="entry name" value="MFS"/>
    <property type="match status" value="1"/>
</dbReference>
<proteinExistence type="inferred from homology"/>
<evidence type="ECO:0000256" key="5">
    <source>
        <dbReference type="ARBA" id="ARBA00022989"/>
    </source>
</evidence>
<evidence type="ECO:0000256" key="3">
    <source>
        <dbReference type="ARBA" id="ARBA00022448"/>
    </source>
</evidence>
<dbReference type="RefSeq" id="WP_246548298.1">
    <property type="nucleotide sequence ID" value="NZ_JAHBGB010000006.1"/>
</dbReference>
<feature type="transmembrane region" description="Helical" evidence="7">
    <location>
        <begin position="197"/>
        <end position="216"/>
    </location>
</feature>
<organism evidence="9 10">
    <name type="scientific">Ancylobacter oerskovii</name>
    <dbReference type="NCBI Taxonomy" id="459519"/>
    <lineage>
        <taxon>Bacteria</taxon>
        <taxon>Pseudomonadati</taxon>
        <taxon>Pseudomonadota</taxon>
        <taxon>Alphaproteobacteria</taxon>
        <taxon>Hyphomicrobiales</taxon>
        <taxon>Xanthobacteraceae</taxon>
        <taxon>Ancylobacter</taxon>
    </lineage>
</organism>
<dbReference type="EMBL" id="JBHUHD010000001">
    <property type="protein sequence ID" value="MFD2142153.1"/>
    <property type="molecule type" value="Genomic_DNA"/>
</dbReference>
<feature type="transmembrane region" description="Helical" evidence="7">
    <location>
        <begin position="383"/>
        <end position="402"/>
    </location>
</feature>
<dbReference type="SUPFAM" id="SSF103473">
    <property type="entry name" value="MFS general substrate transporter"/>
    <property type="match status" value="1"/>
</dbReference>
<evidence type="ECO:0000256" key="6">
    <source>
        <dbReference type="ARBA" id="ARBA00023136"/>
    </source>
</evidence>
<feature type="transmembrane region" description="Helical" evidence="7">
    <location>
        <begin position="105"/>
        <end position="122"/>
    </location>
</feature>
<dbReference type="InterPro" id="IPR036259">
    <property type="entry name" value="MFS_trans_sf"/>
</dbReference>
<feature type="transmembrane region" description="Helical" evidence="7">
    <location>
        <begin position="163"/>
        <end position="185"/>
    </location>
</feature>
<dbReference type="Gene3D" id="1.20.1250.20">
    <property type="entry name" value="MFS general substrate transporter like domains"/>
    <property type="match status" value="1"/>
</dbReference>
<comment type="subcellular location">
    <subcellularLocation>
        <location evidence="1">Membrane</location>
        <topology evidence="1">Multi-pass membrane protein</topology>
    </subcellularLocation>
</comment>
<dbReference type="PANTHER" id="PTHR23511">
    <property type="entry name" value="SYNAPTIC VESICLE GLYCOPROTEIN 2"/>
    <property type="match status" value="1"/>
</dbReference>
<keyword evidence="5 7" id="KW-1133">Transmembrane helix</keyword>
<keyword evidence="3" id="KW-0813">Transport</keyword>
<reference evidence="10" key="1">
    <citation type="journal article" date="2019" name="Int. J. Syst. Evol. Microbiol.">
        <title>The Global Catalogue of Microorganisms (GCM) 10K type strain sequencing project: providing services to taxonomists for standard genome sequencing and annotation.</title>
        <authorList>
            <consortium name="The Broad Institute Genomics Platform"/>
            <consortium name="The Broad Institute Genome Sequencing Center for Infectious Disease"/>
            <person name="Wu L."/>
            <person name="Ma J."/>
        </authorList>
    </citation>
    <scope>NUCLEOTIDE SEQUENCE [LARGE SCALE GENOMIC DNA]</scope>
    <source>
        <strain evidence="10">CCM 7435</strain>
    </source>
</reference>
<evidence type="ECO:0000313" key="9">
    <source>
        <dbReference type="EMBL" id="MFD2142153.1"/>
    </source>
</evidence>